<dbReference type="PANTHER" id="PTHR12304">
    <property type="entry name" value="INOSINE-URIDINE PREFERRING NUCLEOSIDE HYDROLASE"/>
    <property type="match status" value="1"/>
</dbReference>
<dbReference type="PANTHER" id="PTHR12304:SF56">
    <property type="entry name" value="HYDROLASE, PUTATIVE (AFU_ORTHOLOGUE AFUA_1G11790)-RELATED"/>
    <property type="match status" value="1"/>
</dbReference>
<dbReference type="InterPro" id="IPR023186">
    <property type="entry name" value="IUNH"/>
</dbReference>
<dbReference type="GO" id="GO:0008477">
    <property type="term" value="F:purine nucleosidase activity"/>
    <property type="evidence" value="ECO:0007669"/>
    <property type="project" value="TreeGrafter"/>
</dbReference>
<dbReference type="Proteomes" id="UP000053257">
    <property type="component" value="Unassembled WGS sequence"/>
</dbReference>
<keyword evidence="2" id="KW-0378">Hydrolase</keyword>
<evidence type="ECO:0000256" key="1">
    <source>
        <dbReference type="ARBA" id="ARBA00009176"/>
    </source>
</evidence>
<dbReference type="STRING" id="745531.A0A0C3PGZ7"/>
<dbReference type="InterPro" id="IPR036452">
    <property type="entry name" value="Ribo_hydro-like"/>
</dbReference>
<gene>
    <name evidence="5" type="ORF">PHLGIDRAFT_25245</name>
</gene>
<dbReference type="HOGENOM" id="CLU_036838_9_2_1"/>
<comment type="similarity">
    <text evidence="1">Belongs to the IUNH family.</text>
</comment>
<dbReference type="SUPFAM" id="SSF53590">
    <property type="entry name" value="Nucleoside hydrolase"/>
    <property type="match status" value="1"/>
</dbReference>
<evidence type="ECO:0000313" key="6">
    <source>
        <dbReference type="Proteomes" id="UP000053257"/>
    </source>
</evidence>
<evidence type="ECO:0000256" key="2">
    <source>
        <dbReference type="ARBA" id="ARBA00022801"/>
    </source>
</evidence>
<dbReference type="GO" id="GO:0006152">
    <property type="term" value="P:purine nucleoside catabolic process"/>
    <property type="evidence" value="ECO:0007669"/>
    <property type="project" value="TreeGrafter"/>
</dbReference>
<organism evidence="5 6">
    <name type="scientific">Phlebiopsis gigantea (strain 11061_1 CR5-6)</name>
    <name type="common">White-rot fungus</name>
    <name type="synonym">Peniophora gigantea</name>
    <dbReference type="NCBI Taxonomy" id="745531"/>
    <lineage>
        <taxon>Eukaryota</taxon>
        <taxon>Fungi</taxon>
        <taxon>Dikarya</taxon>
        <taxon>Basidiomycota</taxon>
        <taxon>Agaricomycotina</taxon>
        <taxon>Agaricomycetes</taxon>
        <taxon>Polyporales</taxon>
        <taxon>Phanerochaetaceae</taxon>
        <taxon>Phlebiopsis</taxon>
    </lineage>
</organism>
<keyword evidence="6" id="KW-1185">Reference proteome</keyword>
<proteinExistence type="inferred from homology"/>
<dbReference type="InterPro" id="IPR001910">
    <property type="entry name" value="Inosine/uridine_hydrolase_dom"/>
</dbReference>
<dbReference type="OrthoDB" id="5783963at2759"/>
<protein>
    <recommendedName>
        <fullName evidence="4">Inosine/uridine-preferring nucleoside hydrolase domain-containing protein</fullName>
    </recommendedName>
</protein>
<accession>A0A0C3PGZ7</accession>
<dbReference type="AlphaFoldDB" id="A0A0C3PGZ7"/>
<reference evidence="5 6" key="1">
    <citation type="journal article" date="2014" name="PLoS Genet.">
        <title>Analysis of the Phlebiopsis gigantea genome, transcriptome and secretome provides insight into its pioneer colonization strategies of wood.</title>
        <authorList>
            <person name="Hori C."/>
            <person name="Ishida T."/>
            <person name="Igarashi K."/>
            <person name="Samejima M."/>
            <person name="Suzuki H."/>
            <person name="Master E."/>
            <person name="Ferreira P."/>
            <person name="Ruiz-Duenas F.J."/>
            <person name="Held B."/>
            <person name="Canessa P."/>
            <person name="Larrondo L.F."/>
            <person name="Schmoll M."/>
            <person name="Druzhinina I.S."/>
            <person name="Kubicek C.P."/>
            <person name="Gaskell J.A."/>
            <person name="Kersten P."/>
            <person name="St John F."/>
            <person name="Glasner J."/>
            <person name="Sabat G."/>
            <person name="Splinter BonDurant S."/>
            <person name="Syed K."/>
            <person name="Yadav J."/>
            <person name="Mgbeahuruike A.C."/>
            <person name="Kovalchuk A."/>
            <person name="Asiegbu F.O."/>
            <person name="Lackner G."/>
            <person name="Hoffmeister D."/>
            <person name="Rencoret J."/>
            <person name="Gutierrez A."/>
            <person name="Sun H."/>
            <person name="Lindquist E."/>
            <person name="Barry K."/>
            <person name="Riley R."/>
            <person name="Grigoriev I.V."/>
            <person name="Henrissat B."/>
            <person name="Kues U."/>
            <person name="Berka R.M."/>
            <person name="Martinez A.T."/>
            <person name="Covert S.F."/>
            <person name="Blanchette R.A."/>
            <person name="Cullen D."/>
        </authorList>
    </citation>
    <scope>NUCLEOTIDE SEQUENCE [LARGE SCALE GENOMIC DNA]</scope>
    <source>
        <strain evidence="5 6">11061_1 CR5-6</strain>
    </source>
</reference>
<dbReference type="Pfam" id="PF01156">
    <property type="entry name" value="IU_nuc_hydro"/>
    <property type="match status" value="1"/>
</dbReference>
<dbReference type="GO" id="GO:0005829">
    <property type="term" value="C:cytosol"/>
    <property type="evidence" value="ECO:0007669"/>
    <property type="project" value="TreeGrafter"/>
</dbReference>
<evidence type="ECO:0000313" key="5">
    <source>
        <dbReference type="EMBL" id="KIP05098.1"/>
    </source>
</evidence>
<sequence>MQRRTPVIIDTDPGVDDILAILLALASPELEVKAIIITFGNTDVDAAYLNILKLLKTLARQFESDSCSSERFPSLSPHTKIILAKGTHGPLEGDLHSAQYFHGRDGLGDMDKRHPDLNVDSMDPEVYPNLLLTDKPGVEVALDIITSEAPRSLSYIALGPLTTFAQLVRQHGDVVKSRLGQVVCMGGNLDVPGNTSAVAEFNFFADPFAVKELLTPSLPAEGFPLDRFILLPLDVTTPHEIPFPYYKAHIDPEFEGTAQPSDATKKAPLVHFTSAFLERTREVMLLFGKDAMELHDIVAVWCAVENPPPSDEDLAAATSTPVLREKWKTVRRRFQVERYGEITRGMLVVDRREDEGAYDPGANRAAVQAELQRNQFHSDGVMESNAVPAQVEVEAPPTAPEESSAEGVPVITSTPGPAMLLSLLTSRIWGINIA</sequence>
<name>A0A0C3PGZ7_PHLG1</name>
<dbReference type="EMBL" id="KN840553">
    <property type="protein sequence ID" value="KIP05098.1"/>
    <property type="molecule type" value="Genomic_DNA"/>
</dbReference>
<keyword evidence="3" id="KW-0326">Glycosidase</keyword>
<dbReference type="Gene3D" id="3.90.245.10">
    <property type="entry name" value="Ribonucleoside hydrolase-like"/>
    <property type="match status" value="1"/>
</dbReference>
<evidence type="ECO:0000259" key="4">
    <source>
        <dbReference type="Pfam" id="PF01156"/>
    </source>
</evidence>
<feature type="domain" description="Inosine/uridine-preferring nucleoside hydrolase" evidence="4">
    <location>
        <begin position="7"/>
        <end position="374"/>
    </location>
</feature>
<evidence type="ECO:0000256" key="3">
    <source>
        <dbReference type="ARBA" id="ARBA00023295"/>
    </source>
</evidence>